<proteinExistence type="predicted"/>
<comment type="caution">
    <text evidence="2">The sequence shown here is derived from an EMBL/GenBank/DDBJ whole genome shotgun (WGS) entry which is preliminary data.</text>
</comment>
<accession>A0AAI8YMJ4</accession>
<dbReference type="Proteomes" id="UP001295740">
    <property type="component" value="Unassembled WGS sequence"/>
</dbReference>
<evidence type="ECO:0000313" key="3">
    <source>
        <dbReference type="Proteomes" id="UP001295740"/>
    </source>
</evidence>
<dbReference type="EMBL" id="CAUWAG010000014">
    <property type="protein sequence ID" value="CAJ2510368.1"/>
    <property type="molecule type" value="Genomic_DNA"/>
</dbReference>
<evidence type="ECO:0000313" key="2">
    <source>
        <dbReference type="EMBL" id="CAJ2510368.1"/>
    </source>
</evidence>
<reference evidence="2" key="1">
    <citation type="submission" date="2023-10" db="EMBL/GenBank/DDBJ databases">
        <authorList>
            <person name="Hackl T."/>
        </authorList>
    </citation>
    <scope>NUCLEOTIDE SEQUENCE</scope>
</reference>
<keyword evidence="1" id="KW-0732">Signal</keyword>
<name>A0AAI8YMJ4_9PEZI</name>
<gene>
    <name evidence="2" type="ORF">KHLLAP_LOCUS10836</name>
</gene>
<organism evidence="2 3">
    <name type="scientific">Anthostomella pinea</name>
    <dbReference type="NCBI Taxonomy" id="933095"/>
    <lineage>
        <taxon>Eukaryota</taxon>
        <taxon>Fungi</taxon>
        <taxon>Dikarya</taxon>
        <taxon>Ascomycota</taxon>
        <taxon>Pezizomycotina</taxon>
        <taxon>Sordariomycetes</taxon>
        <taxon>Xylariomycetidae</taxon>
        <taxon>Xylariales</taxon>
        <taxon>Xylariaceae</taxon>
        <taxon>Anthostomella</taxon>
    </lineage>
</organism>
<keyword evidence="3" id="KW-1185">Reference proteome</keyword>
<feature type="signal peptide" evidence="1">
    <location>
        <begin position="1"/>
        <end position="15"/>
    </location>
</feature>
<protein>
    <submittedName>
        <fullName evidence="2">Uu.00g050710.m01.CDS01</fullName>
    </submittedName>
</protein>
<sequence length="124" mass="12944">MAILIISALLGAAAAASNWQPGQYFNCQKSTSLSADRLSAAQASAHDSEIFICTTVNPSEIILSVAGTSTGQSAATSVGEPKAVYVMVHTMLPTLAWDHELFLTDDPTATINGSRVGNAVMMNE</sequence>
<evidence type="ECO:0000256" key="1">
    <source>
        <dbReference type="SAM" id="SignalP"/>
    </source>
</evidence>
<feature type="chain" id="PRO_5042492688" evidence="1">
    <location>
        <begin position="16"/>
        <end position="124"/>
    </location>
</feature>
<dbReference type="AlphaFoldDB" id="A0AAI8YMJ4"/>